<keyword evidence="2" id="KW-0167">Capsid protein</keyword>
<evidence type="ECO:0000313" key="2">
    <source>
        <dbReference type="EMBL" id="MDQ0339030.1"/>
    </source>
</evidence>
<reference evidence="2 3" key="1">
    <citation type="submission" date="2023-07" db="EMBL/GenBank/DDBJ databases">
        <title>Genomic Encyclopedia of Type Strains, Phase IV (KMG-IV): sequencing the most valuable type-strain genomes for metagenomic binning, comparative biology and taxonomic classification.</title>
        <authorList>
            <person name="Goeker M."/>
        </authorList>
    </citation>
    <scope>NUCLEOTIDE SEQUENCE [LARGE SCALE GENOMIC DNA]</scope>
    <source>
        <strain evidence="2 3">DSM 17740</strain>
    </source>
</reference>
<evidence type="ECO:0000256" key="1">
    <source>
        <dbReference type="SAM" id="MobiDB-lite"/>
    </source>
</evidence>
<gene>
    <name evidence="2" type="ORF">J2S00_001816</name>
</gene>
<sequence length="342" mass="40227">MNENNNITYLEPLKGRIIRLFKGGPESKYGRLLDVKSDYLVLSTADNEIIFYRLHHLKSCIEDSKDIANFVNKPSIDKITQYEEAEDFHTLLQNMKYRCIRIDRGGPESRQGRLLEVKSDYIVIHTGENKVVYYEIHYIKSISENKEISIQTYKDYPGYIDGENFSTLLQNMKHCWVQINSGGQESIEGVLVDNSDDHLTLIYNQEVYRISTFHIRNVSLGPKQKRKEDESITEKGDQKKEQKKDDERKWKEESDIDVSKELKNDDNQQNRKAEKNKHEEMSSDHKHGDKQKGKNNEAHRHDDEKHDKKKKEVESHKSNMKMKKIILNTKNQQILTLFLIQN</sequence>
<proteinExistence type="predicted"/>
<feature type="compositionally biased region" description="Basic and acidic residues" evidence="1">
    <location>
        <begin position="226"/>
        <end position="317"/>
    </location>
</feature>
<dbReference type="EMBL" id="JAUSUQ010000005">
    <property type="protein sequence ID" value="MDQ0339030.1"/>
    <property type="molecule type" value="Genomic_DNA"/>
</dbReference>
<feature type="region of interest" description="Disordered" evidence="1">
    <location>
        <begin position="221"/>
        <end position="323"/>
    </location>
</feature>
<organism evidence="2 3">
    <name type="scientific">Caldalkalibacillus uzonensis</name>
    <dbReference type="NCBI Taxonomy" id="353224"/>
    <lineage>
        <taxon>Bacteria</taxon>
        <taxon>Bacillati</taxon>
        <taxon>Bacillota</taxon>
        <taxon>Bacilli</taxon>
        <taxon>Bacillales</taxon>
        <taxon>Bacillaceae</taxon>
        <taxon>Caldalkalibacillus</taxon>
    </lineage>
</organism>
<name>A0ABU0CU43_9BACI</name>
<dbReference type="Proteomes" id="UP001232445">
    <property type="component" value="Unassembled WGS sequence"/>
</dbReference>
<dbReference type="RefSeq" id="WP_307338348.1">
    <property type="nucleotide sequence ID" value="NZ_JAUSUQ010000005.1"/>
</dbReference>
<keyword evidence="2" id="KW-0946">Virion</keyword>
<comment type="caution">
    <text evidence="2">The sequence shown here is derived from an EMBL/GenBank/DDBJ whole genome shotgun (WGS) entry which is preliminary data.</text>
</comment>
<keyword evidence="3" id="KW-1185">Reference proteome</keyword>
<accession>A0ABU0CU43</accession>
<protein>
    <submittedName>
        <fullName evidence="2">Spore coat protein B</fullName>
    </submittedName>
</protein>
<evidence type="ECO:0000313" key="3">
    <source>
        <dbReference type="Proteomes" id="UP001232445"/>
    </source>
</evidence>